<gene>
    <name evidence="10" type="ORF">H9714_03970</name>
</gene>
<dbReference type="EMBL" id="DWYC01000043">
    <property type="protein sequence ID" value="HJB56691.1"/>
    <property type="molecule type" value="Genomic_DNA"/>
</dbReference>
<dbReference type="InterPro" id="IPR024529">
    <property type="entry name" value="ECF_trnsprt_substrate-spec"/>
</dbReference>
<dbReference type="PANTHER" id="PTHR38438">
    <property type="entry name" value="RIBOFLAVIN TRANSPORTER RIBU"/>
    <property type="match status" value="1"/>
</dbReference>
<comment type="subcellular location">
    <subcellularLocation>
        <location evidence="1">Cell membrane</location>
        <topology evidence="1">Multi-pass membrane protein</topology>
    </subcellularLocation>
</comment>
<evidence type="ECO:0000256" key="2">
    <source>
        <dbReference type="ARBA" id="ARBA00005540"/>
    </source>
</evidence>
<evidence type="ECO:0000256" key="8">
    <source>
        <dbReference type="PIRNR" id="PIRNR037778"/>
    </source>
</evidence>
<dbReference type="GO" id="GO:0005886">
    <property type="term" value="C:plasma membrane"/>
    <property type="evidence" value="ECO:0007669"/>
    <property type="project" value="UniProtKB-SubCell"/>
</dbReference>
<sequence length="207" mass="22424">MSDPNVSAIRPHSQRRLRVRAMTVTAMLSAIAFVLMFLDFSVPFMPSFVQMDISELPALLAAFALGPVYGLVVCLVKNLIHLMVTSTAGAGELCNFLLGASFVVPAGLIYRKLKSRGGALLGVALGAVIMGVFSIPLNYYITYPIYSNFMPIDTIIGMYQAIRPSANGLLECLITFNAPFTLFKGLVDAALCFLIYKPLSPLLHKGL</sequence>
<name>A0A9D2M9J7_9FIRM</name>
<dbReference type="InterPro" id="IPR025720">
    <property type="entry name" value="RibU"/>
</dbReference>
<reference evidence="10" key="1">
    <citation type="journal article" date="2021" name="PeerJ">
        <title>Extensive microbial diversity within the chicken gut microbiome revealed by metagenomics and culture.</title>
        <authorList>
            <person name="Gilroy R."/>
            <person name="Ravi A."/>
            <person name="Getino M."/>
            <person name="Pursley I."/>
            <person name="Horton D.L."/>
            <person name="Alikhan N.F."/>
            <person name="Baker D."/>
            <person name="Gharbi K."/>
            <person name="Hall N."/>
            <person name="Watson M."/>
            <person name="Adriaenssens E.M."/>
            <person name="Foster-Nyarko E."/>
            <person name="Jarju S."/>
            <person name="Secka A."/>
            <person name="Antonio M."/>
            <person name="Oren A."/>
            <person name="Chaudhuri R.R."/>
            <person name="La Ragione R."/>
            <person name="Hildebrand F."/>
            <person name="Pallen M.J."/>
        </authorList>
    </citation>
    <scope>NUCLEOTIDE SEQUENCE</scope>
    <source>
        <strain evidence="10">CHK189-11263</strain>
    </source>
</reference>
<keyword evidence="4 8" id="KW-1003">Cell membrane</keyword>
<comment type="function">
    <text evidence="8">Probably a riboflavin-binding protein that interacts with the energy-coupling factor (ECF) ABC-transporter complex.</text>
</comment>
<feature type="transmembrane region" description="Helical" evidence="9">
    <location>
        <begin position="58"/>
        <end position="80"/>
    </location>
</feature>
<evidence type="ECO:0000256" key="6">
    <source>
        <dbReference type="ARBA" id="ARBA00022989"/>
    </source>
</evidence>
<organism evidence="10 11">
    <name type="scientific">Candidatus Flavonifractor intestinipullorum</name>
    <dbReference type="NCBI Taxonomy" id="2838587"/>
    <lineage>
        <taxon>Bacteria</taxon>
        <taxon>Bacillati</taxon>
        <taxon>Bacillota</taxon>
        <taxon>Clostridia</taxon>
        <taxon>Eubacteriales</taxon>
        <taxon>Oscillospiraceae</taxon>
        <taxon>Flavonifractor</taxon>
    </lineage>
</organism>
<comment type="similarity">
    <text evidence="2 8">Belongs to the prokaryotic riboflavin transporter (P-RFT) (TC 2.A.87) family.</text>
</comment>
<dbReference type="PANTHER" id="PTHR38438:SF1">
    <property type="entry name" value="RIBOFLAVIN TRANSPORTER RIBU"/>
    <property type="match status" value="1"/>
</dbReference>
<protein>
    <recommendedName>
        <fullName evidence="8">Riboflavin transporter</fullName>
    </recommendedName>
</protein>
<evidence type="ECO:0000313" key="10">
    <source>
        <dbReference type="EMBL" id="HJB56691.1"/>
    </source>
</evidence>
<dbReference type="GO" id="GO:0032217">
    <property type="term" value="F:riboflavin transmembrane transporter activity"/>
    <property type="evidence" value="ECO:0007669"/>
    <property type="project" value="UniProtKB-UniRule"/>
</dbReference>
<evidence type="ECO:0000256" key="1">
    <source>
        <dbReference type="ARBA" id="ARBA00004651"/>
    </source>
</evidence>
<comment type="caution">
    <text evidence="10">The sequence shown here is derived from an EMBL/GenBank/DDBJ whole genome shotgun (WGS) entry which is preliminary data.</text>
</comment>
<keyword evidence="3 8" id="KW-0813">Transport</keyword>
<evidence type="ECO:0000256" key="7">
    <source>
        <dbReference type="ARBA" id="ARBA00023136"/>
    </source>
</evidence>
<dbReference type="Pfam" id="PF12822">
    <property type="entry name" value="ECF_trnsprt"/>
    <property type="match status" value="1"/>
</dbReference>
<evidence type="ECO:0000256" key="5">
    <source>
        <dbReference type="ARBA" id="ARBA00022692"/>
    </source>
</evidence>
<feature type="transmembrane region" description="Helical" evidence="9">
    <location>
        <begin position="21"/>
        <end position="38"/>
    </location>
</feature>
<evidence type="ECO:0000256" key="3">
    <source>
        <dbReference type="ARBA" id="ARBA00022448"/>
    </source>
</evidence>
<accession>A0A9D2M9J7</accession>
<evidence type="ECO:0000256" key="4">
    <source>
        <dbReference type="ARBA" id="ARBA00022475"/>
    </source>
</evidence>
<evidence type="ECO:0000313" key="11">
    <source>
        <dbReference type="Proteomes" id="UP000824208"/>
    </source>
</evidence>
<dbReference type="Proteomes" id="UP000824208">
    <property type="component" value="Unassembled WGS sequence"/>
</dbReference>
<reference evidence="10" key="2">
    <citation type="submission" date="2021-04" db="EMBL/GenBank/DDBJ databases">
        <authorList>
            <person name="Gilroy R."/>
        </authorList>
    </citation>
    <scope>NUCLEOTIDE SEQUENCE</scope>
    <source>
        <strain evidence="10">CHK189-11263</strain>
    </source>
</reference>
<evidence type="ECO:0000256" key="9">
    <source>
        <dbReference type="SAM" id="Phobius"/>
    </source>
</evidence>
<dbReference type="AlphaFoldDB" id="A0A9D2M9J7"/>
<dbReference type="Gene3D" id="1.10.1760.20">
    <property type="match status" value="1"/>
</dbReference>
<feature type="transmembrane region" description="Helical" evidence="9">
    <location>
        <begin position="119"/>
        <end position="141"/>
    </location>
</feature>
<keyword evidence="7 8" id="KW-0472">Membrane</keyword>
<keyword evidence="5 9" id="KW-0812">Transmembrane</keyword>
<dbReference type="PIRSF" id="PIRSF037778">
    <property type="entry name" value="UCP037778_transp_RibU"/>
    <property type="match status" value="1"/>
</dbReference>
<feature type="transmembrane region" description="Helical" evidence="9">
    <location>
        <begin position="92"/>
        <end position="113"/>
    </location>
</feature>
<keyword evidence="6 9" id="KW-1133">Transmembrane helix</keyword>
<proteinExistence type="inferred from homology"/>